<dbReference type="Gene3D" id="3.90.105.10">
    <property type="entry name" value="Molybdopterin biosynthesis moea protein, domain 2"/>
    <property type="match status" value="1"/>
</dbReference>
<dbReference type="EC" id="2.10.1.1" evidence="7"/>
<evidence type="ECO:0000256" key="4">
    <source>
        <dbReference type="ARBA" id="ARBA00022505"/>
    </source>
</evidence>
<comment type="cofactor">
    <cofactor evidence="7">
        <name>Mg(2+)</name>
        <dbReference type="ChEBI" id="CHEBI:18420"/>
    </cofactor>
</comment>
<dbReference type="EMBL" id="VIWX01000007">
    <property type="protein sequence ID" value="TWF92630.1"/>
    <property type="molecule type" value="Genomic_DNA"/>
</dbReference>
<proteinExistence type="inferred from homology"/>
<evidence type="ECO:0000313" key="9">
    <source>
        <dbReference type="EMBL" id="TWF92630.1"/>
    </source>
</evidence>
<dbReference type="GO" id="GO:0061599">
    <property type="term" value="F:molybdopterin molybdotransferase activity"/>
    <property type="evidence" value="ECO:0007669"/>
    <property type="project" value="UniProtKB-UniRule"/>
</dbReference>
<comment type="function">
    <text evidence="1 7">Catalyzes the insertion of molybdate into adenylated molybdopterin with the concomitant release of AMP.</text>
</comment>
<dbReference type="SUPFAM" id="SSF63882">
    <property type="entry name" value="MoeA N-terminal region -like"/>
    <property type="match status" value="1"/>
</dbReference>
<evidence type="ECO:0000256" key="5">
    <source>
        <dbReference type="ARBA" id="ARBA00023150"/>
    </source>
</evidence>
<keyword evidence="10" id="KW-1185">Reference proteome</keyword>
<dbReference type="AlphaFoldDB" id="A0A561TZT8"/>
<keyword evidence="5 7" id="KW-0501">Molybdenum cofactor biosynthesis</keyword>
<dbReference type="GO" id="GO:0006777">
    <property type="term" value="P:Mo-molybdopterin cofactor biosynthetic process"/>
    <property type="evidence" value="ECO:0007669"/>
    <property type="project" value="UniProtKB-UniRule"/>
</dbReference>
<gene>
    <name evidence="9" type="ORF">FHU35_17274</name>
</gene>
<comment type="similarity">
    <text evidence="3 7">Belongs to the MoeA family.</text>
</comment>
<dbReference type="NCBIfam" id="NF045515">
    <property type="entry name" value="Glp_gephyrin"/>
    <property type="match status" value="1"/>
</dbReference>
<dbReference type="InterPro" id="IPR005110">
    <property type="entry name" value="MoeA_linker/N"/>
</dbReference>
<keyword evidence="7" id="KW-0460">Magnesium</keyword>
<dbReference type="Gene3D" id="2.40.340.10">
    <property type="entry name" value="MoeA, C-terminal, domain IV"/>
    <property type="match status" value="1"/>
</dbReference>
<dbReference type="InterPro" id="IPR036425">
    <property type="entry name" value="MoaB/Mog-like_dom_sf"/>
</dbReference>
<comment type="pathway">
    <text evidence="2 7">Cofactor biosynthesis; molybdopterin biosynthesis.</text>
</comment>
<dbReference type="Proteomes" id="UP000316184">
    <property type="component" value="Unassembled WGS sequence"/>
</dbReference>
<dbReference type="PANTHER" id="PTHR10192:SF5">
    <property type="entry name" value="GEPHYRIN"/>
    <property type="match status" value="1"/>
</dbReference>
<dbReference type="Gene3D" id="2.170.190.11">
    <property type="entry name" value="Molybdopterin biosynthesis moea protein, domain 3"/>
    <property type="match status" value="1"/>
</dbReference>
<evidence type="ECO:0000256" key="2">
    <source>
        <dbReference type="ARBA" id="ARBA00005046"/>
    </source>
</evidence>
<keyword evidence="7 9" id="KW-0808">Transferase</keyword>
<evidence type="ECO:0000256" key="6">
    <source>
        <dbReference type="ARBA" id="ARBA00047317"/>
    </source>
</evidence>
<dbReference type="CDD" id="cd00887">
    <property type="entry name" value="MoeA"/>
    <property type="match status" value="1"/>
</dbReference>
<dbReference type="InterPro" id="IPR001453">
    <property type="entry name" value="MoaB/Mog_dom"/>
</dbReference>
<dbReference type="RefSeq" id="WP_145745234.1">
    <property type="nucleotide sequence ID" value="NZ_VIWX01000007.1"/>
</dbReference>
<dbReference type="InterPro" id="IPR038987">
    <property type="entry name" value="MoeA-like"/>
</dbReference>
<keyword evidence="7" id="KW-0479">Metal-binding</keyword>
<feature type="domain" description="MoaB/Mog" evidence="8">
    <location>
        <begin position="178"/>
        <end position="317"/>
    </location>
</feature>
<evidence type="ECO:0000256" key="7">
    <source>
        <dbReference type="RuleBase" id="RU365090"/>
    </source>
</evidence>
<dbReference type="SUPFAM" id="SSF63867">
    <property type="entry name" value="MoeA C-terminal domain-like"/>
    <property type="match status" value="1"/>
</dbReference>
<comment type="catalytic activity">
    <reaction evidence="6">
        <text>adenylyl-molybdopterin + molybdate = Mo-molybdopterin + AMP + H(+)</text>
        <dbReference type="Rhea" id="RHEA:35047"/>
        <dbReference type="ChEBI" id="CHEBI:15378"/>
        <dbReference type="ChEBI" id="CHEBI:36264"/>
        <dbReference type="ChEBI" id="CHEBI:62727"/>
        <dbReference type="ChEBI" id="CHEBI:71302"/>
        <dbReference type="ChEBI" id="CHEBI:456215"/>
        <dbReference type="EC" id="2.10.1.1"/>
    </reaction>
</comment>
<evidence type="ECO:0000256" key="3">
    <source>
        <dbReference type="ARBA" id="ARBA00010763"/>
    </source>
</evidence>
<sequence>MRSVDEQLARVLTAAVRPAPVRVAISEAQGLLCAEEVVAERALPGFDQAAVDGYAVRSVDVQTAAEETIVLPVVGEIPAGSRQPRRLQPGQAVRVATGAPLPTLADAVVPLGYTDEQPAKITVQQPVPSAAFVRRTGEDVQTGDIAVRRGAPIGSAQVGLLAAVGRDKVLVHPRPRVSIISLGDELVDVDRTPGQGQVYDVNSYALAAAARDAGAEVTRVGIASNEPRRLREVVEGRLLLSEIVVIAGDVGGSAGGDVRSALADLGSLDDDRVAMQPGSVQSFGRLGPDEIPTFVVPGNPVSALVVFEVFVRPLIRSALGKENPHRRSVSAELLSPITATKGRRGYLRGQLLRDPKNGSYLVQPLGTSGSHLLASLAEANCLIVVEEDVTEVAAGEDVQVRFLSQRS</sequence>
<dbReference type="InterPro" id="IPR036135">
    <property type="entry name" value="MoeA_linker/N_sf"/>
</dbReference>
<evidence type="ECO:0000259" key="8">
    <source>
        <dbReference type="SMART" id="SM00852"/>
    </source>
</evidence>
<name>A0A561TZT8_9PSEU</name>
<accession>A0A561TZT8</accession>
<dbReference type="OrthoDB" id="9804758at2"/>
<dbReference type="InterPro" id="IPR036688">
    <property type="entry name" value="MoeA_C_domain_IV_sf"/>
</dbReference>
<dbReference type="GO" id="GO:0005829">
    <property type="term" value="C:cytosol"/>
    <property type="evidence" value="ECO:0007669"/>
    <property type="project" value="TreeGrafter"/>
</dbReference>
<keyword evidence="4 7" id="KW-0500">Molybdenum</keyword>
<dbReference type="Pfam" id="PF00994">
    <property type="entry name" value="MoCF_biosynth"/>
    <property type="match status" value="1"/>
</dbReference>
<dbReference type="PANTHER" id="PTHR10192">
    <property type="entry name" value="MOLYBDOPTERIN BIOSYNTHESIS PROTEIN"/>
    <property type="match status" value="1"/>
</dbReference>
<dbReference type="Pfam" id="PF03454">
    <property type="entry name" value="MoeA_C"/>
    <property type="match status" value="1"/>
</dbReference>
<dbReference type="Pfam" id="PF03453">
    <property type="entry name" value="MoeA_N"/>
    <property type="match status" value="1"/>
</dbReference>
<protein>
    <recommendedName>
        <fullName evidence="7">Molybdopterin molybdenumtransferase</fullName>
        <ecNumber evidence="7">2.10.1.1</ecNumber>
    </recommendedName>
</protein>
<reference evidence="9 10" key="1">
    <citation type="submission" date="2019-06" db="EMBL/GenBank/DDBJ databases">
        <title>Sequencing the genomes of 1000 actinobacteria strains.</title>
        <authorList>
            <person name="Klenk H.-P."/>
        </authorList>
    </citation>
    <scope>NUCLEOTIDE SEQUENCE [LARGE SCALE GENOMIC DNA]</scope>
    <source>
        <strain evidence="9 10">DSM 46699</strain>
    </source>
</reference>
<organism evidence="9 10">
    <name type="scientific">Saccharopolyspora dendranthemae</name>
    <dbReference type="NCBI Taxonomy" id="1181886"/>
    <lineage>
        <taxon>Bacteria</taxon>
        <taxon>Bacillati</taxon>
        <taxon>Actinomycetota</taxon>
        <taxon>Actinomycetes</taxon>
        <taxon>Pseudonocardiales</taxon>
        <taxon>Pseudonocardiaceae</taxon>
        <taxon>Saccharopolyspora</taxon>
    </lineage>
</organism>
<dbReference type="SMART" id="SM00852">
    <property type="entry name" value="MoCF_biosynth"/>
    <property type="match status" value="1"/>
</dbReference>
<dbReference type="UniPathway" id="UPA00344"/>
<dbReference type="InterPro" id="IPR005111">
    <property type="entry name" value="MoeA_C_domain_IV"/>
</dbReference>
<evidence type="ECO:0000256" key="1">
    <source>
        <dbReference type="ARBA" id="ARBA00002901"/>
    </source>
</evidence>
<evidence type="ECO:0000313" key="10">
    <source>
        <dbReference type="Proteomes" id="UP000316184"/>
    </source>
</evidence>
<comment type="caution">
    <text evidence="9">The sequence shown here is derived from an EMBL/GenBank/DDBJ whole genome shotgun (WGS) entry which is preliminary data.</text>
</comment>
<dbReference type="GO" id="GO:0046872">
    <property type="term" value="F:metal ion binding"/>
    <property type="evidence" value="ECO:0007669"/>
    <property type="project" value="UniProtKB-UniRule"/>
</dbReference>
<dbReference type="Gene3D" id="3.40.980.10">
    <property type="entry name" value="MoaB/Mog-like domain"/>
    <property type="match status" value="1"/>
</dbReference>
<dbReference type="SUPFAM" id="SSF53218">
    <property type="entry name" value="Molybdenum cofactor biosynthesis proteins"/>
    <property type="match status" value="1"/>
</dbReference>